<evidence type="ECO:0000313" key="2">
    <source>
        <dbReference type="EMBL" id="GFD03773.1"/>
    </source>
</evidence>
<sequence>MEKIFDVMGCEDAFKTRLAVYKFEGNALAWWKAYKQAKGGDAWLVTVTWADFKKLFFLQFFPRAEQERLKREYHSIRQTSTETSTEFMQRFLRLVGFLGAAAGTEEEQAKNFQWGLHRSTLNHLMCMSYTDVAQVANAARNYEILHERDD</sequence>
<accession>A0A699T2W8</accession>
<dbReference type="InterPro" id="IPR005162">
    <property type="entry name" value="Retrotrans_gag_dom"/>
</dbReference>
<proteinExistence type="predicted"/>
<protein>
    <submittedName>
        <fullName evidence="2">Zinc finger, CCHC-type, retrotransposon Gag domain protein</fullName>
    </submittedName>
</protein>
<organism evidence="2">
    <name type="scientific">Tanacetum cinerariifolium</name>
    <name type="common">Dalmatian daisy</name>
    <name type="synonym">Chrysanthemum cinerariifolium</name>
    <dbReference type="NCBI Taxonomy" id="118510"/>
    <lineage>
        <taxon>Eukaryota</taxon>
        <taxon>Viridiplantae</taxon>
        <taxon>Streptophyta</taxon>
        <taxon>Embryophyta</taxon>
        <taxon>Tracheophyta</taxon>
        <taxon>Spermatophyta</taxon>
        <taxon>Magnoliopsida</taxon>
        <taxon>eudicotyledons</taxon>
        <taxon>Gunneridae</taxon>
        <taxon>Pentapetalae</taxon>
        <taxon>asterids</taxon>
        <taxon>campanulids</taxon>
        <taxon>Asterales</taxon>
        <taxon>Asteraceae</taxon>
        <taxon>Asteroideae</taxon>
        <taxon>Anthemideae</taxon>
        <taxon>Anthemidinae</taxon>
        <taxon>Tanacetum</taxon>
    </lineage>
</organism>
<dbReference type="AlphaFoldDB" id="A0A699T2W8"/>
<dbReference type="EMBL" id="BKCJ011207150">
    <property type="protein sequence ID" value="GFD03773.1"/>
    <property type="molecule type" value="Genomic_DNA"/>
</dbReference>
<feature type="non-terminal residue" evidence="2">
    <location>
        <position position="150"/>
    </location>
</feature>
<gene>
    <name evidence="2" type="ORF">Tci_875742</name>
</gene>
<reference evidence="2" key="1">
    <citation type="journal article" date="2019" name="Sci. Rep.">
        <title>Draft genome of Tanacetum cinerariifolium, the natural source of mosquito coil.</title>
        <authorList>
            <person name="Yamashiro T."/>
            <person name="Shiraishi A."/>
            <person name="Satake H."/>
            <person name="Nakayama K."/>
        </authorList>
    </citation>
    <scope>NUCLEOTIDE SEQUENCE</scope>
</reference>
<name>A0A699T2W8_TANCI</name>
<feature type="domain" description="Retrotransposon gag" evidence="1">
    <location>
        <begin position="17"/>
        <end position="117"/>
    </location>
</feature>
<dbReference type="Pfam" id="PF03732">
    <property type="entry name" value="Retrotrans_gag"/>
    <property type="match status" value="1"/>
</dbReference>
<comment type="caution">
    <text evidence="2">The sequence shown here is derived from an EMBL/GenBank/DDBJ whole genome shotgun (WGS) entry which is preliminary data.</text>
</comment>
<evidence type="ECO:0000259" key="1">
    <source>
        <dbReference type="Pfam" id="PF03732"/>
    </source>
</evidence>